<keyword evidence="1" id="KW-0812">Transmembrane</keyword>
<organism evidence="2 3">
    <name type="scientific">Ataeniobius toweri</name>
    <dbReference type="NCBI Taxonomy" id="208326"/>
    <lineage>
        <taxon>Eukaryota</taxon>
        <taxon>Metazoa</taxon>
        <taxon>Chordata</taxon>
        <taxon>Craniata</taxon>
        <taxon>Vertebrata</taxon>
        <taxon>Euteleostomi</taxon>
        <taxon>Actinopterygii</taxon>
        <taxon>Neopterygii</taxon>
        <taxon>Teleostei</taxon>
        <taxon>Neoteleostei</taxon>
        <taxon>Acanthomorphata</taxon>
        <taxon>Ovalentaria</taxon>
        <taxon>Atherinomorphae</taxon>
        <taxon>Cyprinodontiformes</taxon>
        <taxon>Goodeidae</taxon>
        <taxon>Ataeniobius</taxon>
    </lineage>
</organism>
<evidence type="ECO:0000256" key="1">
    <source>
        <dbReference type="SAM" id="Phobius"/>
    </source>
</evidence>
<name>A0ABU7A8Z8_9TELE</name>
<dbReference type="Proteomes" id="UP001345963">
    <property type="component" value="Unassembled WGS sequence"/>
</dbReference>
<reference evidence="2 3" key="1">
    <citation type="submission" date="2021-07" db="EMBL/GenBank/DDBJ databases">
        <authorList>
            <person name="Palmer J.M."/>
        </authorList>
    </citation>
    <scope>NUCLEOTIDE SEQUENCE [LARGE SCALE GENOMIC DNA]</scope>
    <source>
        <strain evidence="2 3">AT_MEX2019</strain>
        <tissue evidence="2">Muscle</tissue>
    </source>
</reference>
<protein>
    <submittedName>
        <fullName evidence="2">Uncharacterized protein</fullName>
    </submittedName>
</protein>
<proteinExistence type="predicted"/>
<accession>A0ABU7A8Z8</accession>
<evidence type="ECO:0000313" key="2">
    <source>
        <dbReference type="EMBL" id="MED6234178.1"/>
    </source>
</evidence>
<comment type="caution">
    <text evidence="2">The sequence shown here is derived from an EMBL/GenBank/DDBJ whole genome shotgun (WGS) entry which is preliminary data.</text>
</comment>
<keyword evidence="1" id="KW-0472">Membrane</keyword>
<dbReference type="EMBL" id="JAHUTI010005323">
    <property type="protein sequence ID" value="MED6234178.1"/>
    <property type="molecule type" value="Genomic_DNA"/>
</dbReference>
<evidence type="ECO:0000313" key="3">
    <source>
        <dbReference type="Proteomes" id="UP001345963"/>
    </source>
</evidence>
<keyword evidence="1" id="KW-1133">Transmembrane helix</keyword>
<gene>
    <name evidence="2" type="ORF">ATANTOWER_023771</name>
</gene>
<sequence length="277" mass="31761">MFTCIEQHIVYIPVGIWVVFVYFVLATCVQCFRWCWSSQVCWVTGTTYSTDYLEEYLSRRLPALRCQSVLSSVVTSSANTKSMLCSSFPSNFVYAPSQAENLNFGFTSLITDFVSGSFWTNKITNVLRTSSPSNCFHLASVQAGKFLLPPFPGPRLKCTLSTLQRKYLHIELSPEITKLKRHQRNHLNNFCFDNLDSESLYPWRPDRTHLLKILQFSFPDYCWHNKNIISLNLSLRSVLLIDHRIEKAQLQPGKQRLTTSATINADCSFIDLFAPVS</sequence>
<keyword evidence="3" id="KW-1185">Reference proteome</keyword>
<feature type="transmembrane region" description="Helical" evidence="1">
    <location>
        <begin position="9"/>
        <end position="25"/>
    </location>
</feature>